<dbReference type="PROSITE" id="PS50893">
    <property type="entry name" value="ABC_TRANSPORTER_2"/>
    <property type="match status" value="2"/>
</dbReference>
<keyword evidence="9" id="KW-0472">Membrane</keyword>
<evidence type="ECO:0000256" key="4">
    <source>
        <dbReference type="ARBA" id="ARBA00022475"/>
    </source>
</evidence>
<proteinExistence type="inferred from homology"/>
<dbReference type="EMBL" id="AMRJ01000007">
    <property type="protein sequence ID" value="EKF74894.1"/>
    <property type="molecule type" value="Genomic_DNA"/>
</dbReference>
<gene>
    <name evidence="11" type="ORF">A11A3_06670</name>
</gene>
<dbReference type="GO" id="GO:0005886">
    <property type="term" value="C:plasma membrane"/>
    <property type="evidence" value="ECO:0007669"/>
    <property type="project" value="UniProtKB-SubCell"/>
</dbReference>
<evidence type="ECO:0000256" key="8">
    <source>
        <dbReference type="ARBA" id="ARBA00022967"/>
    </source>
</evidence>
<keyword evidence="7 11" id="KW-0067">ATP-binding</keyword>
<dbReference type="GO" id="GO:0016887">
    <property type="term" value="F:ATP hydrolysis activity"/>
    <property type="evidence" value="ECO:0007669"/>
    <property type="project" value="InterPro"/>
</dbReference>
<evidence type="ECO:0000256" key="3">
    <source>
        <dbReference type="ARBA" id="ARBA00022448"/>
    </source>
</evidence>
<dbReference type="OrthoDB" id="9784450at2"/>
<comment type="subcellular location">
    <subcellularLocation>
        <location evidence="1">Cell inner membrane</location>
        <topology evidence="1">Peripheral membrane protein</topology>
    </subcellularLocation>
</comment>
<sequence length="530" mass="58882">MSLLRIRNLGIHFGDQRAVDGLDLDVEAGRMLALVGESGSGKSLTALSVLNLLPDAAHWQADELVLDGQSLLGLKDREQRRLRGGKVGMIFQEPLTALNPLHNVEKQISESLFIHQGLSRSAARQRCMELLTQVELPATEDMLRRYPHQLSGGQRQRVMIAMALANNPRLLIADEPTTALDVTVQETILTLIKRLQKELNLSVLLISHDLGVVSRFAEDLLVMHNGRKVEAGPTHRVLSAPQDAYTRHLLASEPSGRADPLPENAPVLLNASGIHVSFKGQRPSLFRPAPAFHAVDGVDLQLRQGETLGIVGESGSGKSTLALALLRLIGSDGRILFDGTDLRALKRSELRQWRRHIQVVFQDPYGSLNPRMTVGQIITEGMSLHFPDIDRQQRDTRLCQLLEEVGLSADSRHRYPHEFSGGQRQRIAIARALILEPRLLILDEPTSALDRSVQHQILELLKKLQARHGLSYLFISHDLKVIRAICHRVLVMRAGRIVEQGNTSTLFDAPQQPYTRTLLHAAFAGDTLPR</sequence>
<dbReference type="FunFam" id="3.40.50.300:FF:000016">
    <property type="entry name" value="Oligopeptide ABC transporter ATP-binding component"/>
    <property type="match status" value="2"/>
</dbReference>
<dbReference type="STRING" id="1177179.A11A3_06670"/>
<dbReference type="Gene3D" id="3.40.50.300">
    <property type="entry name" value="P-loop containing nucleotide triphosphate hydrolases"/>
    <property type="match status" value="2"/>
</dbReference>
<dbReference type="NCBIfam" id="NF007739">
    <property type="entry name" value="PRK10419.1"/>
    <property type="match status" value="2"/>
</dbReference>
<organism evidence="11 12">
    <name type="scientific">Alcanivorax hongdengensis A-11-3</name>
    <dbReference type="NCBI Taxonomy" id="1177179"/>
    <lineage>
        <taxon>Bacteria</taxon>
        <taxon>Pseudomonadati</taxon>
        <taxon>Pseudomonadota</taxon>
        <taxon>Gammaproteobacteria</taxon>
        <taxon>Oceanospirillales</taxon>
        <taxon>Alcanivoracaceae</taxon>
        <taxon>Alcanivorax</taxon>
    </lineage>
</organism>
<keyword evidence="5" id="KW-0997">Cell inner membrane</keyword>
<dbReference type="PANTHER" id="PTHR43297:SF14">
    <property type="entry name" value="ATPASE AAA-TYPE CORE DOMAIN-CONTAINING PROTEIN"/>
    <property type="match status" value="1"/>
</dbReference>
<keyword evidence="4" id="KW-1003">Cell membrane</keyword>
<dbReference type="RefSeq" id="WP_008928516.1">
    <property type="nucleotide sequence ID" value="NZ_AMRJ01000007.1"/>
</dbReference>
<dbReference type="InterPro" id="IPR050388">
    <property type="entry name" value="ABC_Ni/Peptide_Import"/>
</dbReference>
<evidence type="ECO:0000256" key="2">
    <source>
        <dbReference type="ARBA" id="ARBA00005417"/>
    </source>
</evidence>
<keyword evidence="3" id="KW-0813">Transport</keyword>
<comment type="caution">
    <text evidence="11">The sequence shown here is derived from an EMBL/GenBank/DDBJ whole genome shotgun (WGS) entry which is preliminary data.</text>
</comment>
<evidence type="ECO:0000256" key="9">
    <source>
        <dbReference type="ARBA" id="ARBA00023136"/>
    </source>
</evidence>
<protein>
    <submittedName>
        <fullName evidence="11">Oligopeptide ABC transporter ATP-binding protein</fullName>
    </submittedName>
</protein>
<accession>L0WDW7</accession>
<dbReference type="InterPro" id="IPR017871">
    <property type="entry name" value="ABC_transporter-like_CS"/>
</dbReference>
<feature type="domain" description="ABC transporter" evidence="10">
    <location>
        <begin position="280"/>
        <end position="519"/>
    </location>
</feature>
<name>L0WDW7_9GAMM</name>
<comment type="similarity">
    <text evidence="2">Belongs to the ABC transporter superfamily.</text>
</comment>
<dbReference type="GO" id="GO:0055085">
    <property type="term" value="P:transmembrane transport"/>
    <property type="evidence" value="ECO:0007669"/>
    <property type="project" value="UniProtKB-ARBA"/>
</dbReference>
<evidence type="ECO:0000313" key="11">
    <source>
        <dbReference type="EMBL" id="EKF74894.1"/>
    </source>
</evidence>
<dbReference type="Pfam" id="PF08352">
    <property type="entry name" value="oligo_HPY"/>
    <property type="match status" value="2"/>
</dbReference>
<keyword evidence="6" id="KW-0547">Nucleotide-binding</keyword>
<dbReference type="Pfam" id="PF00005">
    <property type="entry name" value="ABC_tran"/>
    <property type="match status" value="2"/>
</dbReference>
<dbReference type="PATRIC" id="fig|1177179.3.peg.1341"/>
<keyword evidence="8" id="KW-1278">Translocase</keyword>
<dbReference type="InterPro" id="IPR003593">
    <property type="entry name" value="AAA+_ATPase"/>
</dbReference>
<dbReference type="SMART" id="SM00382">
    <property type="entry name" value="AAA"/>
    <property type="match status" value="2"/>
</dbReference>
<dbReference type="InterPro" id="IPR013563">
    <property type="entry name" value="Oligopep_ABC_C"/>
</dbReference>
<dbReference type="CDD" id="cd03257">
    <property type="entry name" value="ABC_NikE_OppD_transporters"/>
    <property type="match status" value="2"/>
</dbReference>
<dbReference type="InterPro" id="IPR003439">
    <property type="entry name" value="ABC_transporter-like_ATP-bd"/>
</dbReference>
<evidence type="ECO:0000313" key="12">
    <source>
        <dbReference type="Proteomes" id="UP000010164"/>
    </source>
</evidence>
<dbReference type="GO" id="GO:0015833">
    <property type="term" value="P:peptide transport"/>
    <property type="evidence" value="ECO:0007669"/>
    <property type="project" value="InterPro"/>
</dbReference>
<feature type="domain" description="ABC transporter" evidence="10">
    <location>
        <begin position="4"/>
        <end position="250"/>
    </location>
</feature>
<dbReference type="GO" id="GO:0005524">
    <property type="term" value="F:ATP binding"/>
    <property type="evidence" value="ECO:0007669"/>
    <property type="project" value="UniProtKB-KW"/>
</dbReference>
<dbReference type="AlphaFoldDB" id="L0WDW7"/>
<dbReference type="PROSITE" id="PS00211">
    <property type="entry name" value="ABC_TRANSPORTER_1"/>
    <property type="match status" value="2"/>
</dbReference>
<dbReference type="PANTHER" id="PTHR43297">
    <property type="entry name" value="OLIGOPEPTIDE TRANSPORT ATP-BINDING PROTEIN APPD"/>
    <property type="match status" value="1"/>
</dbReference>
<evidence type="ECO:0000259" key="10">
    <source>
        <dbReference type="PROSITE" id="PS50893"/>
    </source>
</evidence>
<evidence type="ECO:0000256" key="1">
    <source>
        <dbReference type="ARBA" id="ARBA00004417"/>
    </source>
</evidence>
<dbReference type="eggNOG" id="COG4172">
    <property type="taxonomic scope" value="Bacteria"/>
</dbReference>
<reference evidence="11 12" key="1">
    <citation type="journal article" date="2012" name="J. Bacteriol.">
        <title>Genome Sequence of the Alkane-Degrading Bacterium Alcanivorax hongdengensis Type Strain A-11-3.</title>
        <authorList>
            <person name="Lai Q."/>
            <person name="Shao Z."/>
        </authorList>
    </citation>
    <scope>NUCLEOTIDE SEQUENCE [LARGE SCALE GENOMIC DNA]</scope>
    <source>
        <strain evidence="11 12">A-11-3</strain>
    </source>
</reference>
<dbReference type="SUPFAM" id="SSF52540">
    <property type="entry name" value="P-loop containing nucleoside triphosphate hydrolases"/>
    <property type="match status" value="2"/>
</dbReference>
<evidence type="ECO:0000256" key="7">
    <source>
        <dbReference type="ARBA" id="ARBA00022840"/>
    </source>
</evidence>
<evidence type="ECO:0000256" key="5">
    <source>
        <dbReference type="ARBA" id="ARBA00022519"/>
    </source>
</evidence>
<evidence type="ECO:0000256" key="6">
    <source>
        <dbReference type="ARBA" id="ARBA00022741"/>
    </source>
</evidence>
<dbReference type="InterPro" id="IPR027417">
    <property type="entry name" value="P-loop_NTPase"/>
</dbReference>
<keyword evidence="12" id="KW-1185">Reference proteome</keyword>
<dbReference type="NCBIfam" id="NF008453">
    <property type="entry name" value="PRK11308.1"/>
    <property type="match status" value="2"/>
</dbReference>
<dbReference type="Proteomes" id="UP000010164">
    <property type="component" value="Unassembled WGS sequence"/>
</dbReference>